<dbReference type="PANTHER" id="PTHR42951:SF4">
    <property type="entry name" value="ACYL-COENZYME A THIOESTERASE MBLAC2"/>
    <property type="match status" value="1"/>
</dbReference>
<feature type="signal peptide" evidence="2">
    <location>
        <begin position="1"/>
        <end position="24"/>
    </location>
</feature>
<accession>A4C833</accession>
<dbReference type="EMBL" id="AAOH01000003">
    <property type="protein sequence ID" value="EAR28748.1"/>
    <property type="molecule type" value="Genomic_DNA"/>
</dbReference>
<dbReference type="InterPro" id="IPR036866">
    <property type="entry name" value="RibonucZ/Hydroxyglut_hydro"/>
</dbReference>
<dbReference type="Pfam" id="PF00753">
    <property type="entry name" value="Lactamase_B"/>
    <property type="match status" value="1"/>
</dbReference>
<keyword evidence="5" id="KW-1185">Reference proteome</keyword>
<dbReference type="STRING" id="87626.PTD2_06889"/>
<dbReference type="Proteomes" id="UP000006201">
    <property type="component" value="Unassembled WGS sequence"/>
</dbReference>
<dbReference type="HOGENOM" id="CLU_816038_0_0_6"/>
<feature type="domain" description="Metallo-beta-lactamase" evidence="3">
    <location>
        <begin position="48"/>
        <end position="262"/>
    </location>
</feature>
<dbReference type="SUPFAM" id="SSF56281">
    <property type="entry name" value="Metallo-hydrolase/oxidoreductase"/>
    <property type="match status" value="1"/>
</dbReference>
<feature type="chain" id="PRO_5002667071" evidence="2">
    <location>
        <begin position="25"/>
        <end position="340"/>
    </location>
</feature>
<dbReference type="RefSeq" id="WP_009838010.1">
    <property type="nucleotide sequence ID" value="NZ_AAOH01000003.1"/>
</dbReference>
<dbReference type="Gene3D" id="3.60.15.10">
    <property type="entry name" value="Ribonuclease Z/Hydroxyacylglutathione hydrolase-like"/>
    <property type="match status" value="1"/>
</dbReference>
<proteinExistence type="inferred from homology"/>
<gene>
    <name evidence="4" type="ORF">PTD2_06889</name>
</gene>
<evidence type="ECO:0000256" key="2">
    <source>
        <dbReference type="SAM" id="SignalP"/>
    </source>
</evidence>
<dbReference type="OrthoDB" id="9769598at2"/>
<dbReference type="AlphaFoldDB" id="A4C833"/>
<evidence type="ECO:0000313" key="5">
    <source>
        <dbReference type="Proteomes" id="UP000006201"/>
    </source>
</evidence>
<reference evidence="4 5" key="1">
    <citation type="submission" date="2006-02" db="EMBL/GenBank/DDBJ databases">
        <authorList>
            <person name="Moran M.A."/>
            <person name="Kjelleberg S."/>
            <person name="Egan S."/>
            <person name="Saunders N."/>
            <person name="Thomas T."/>
            <person name="Ferriera S."/>
            <person name="Johnson J."/>
            <person name="Kravitz S."/>
            <person name="Halpern A."/>
            <person name="Remington K."/>
            <person name="Beeson K."/>
            <person name="Tran B."/>
            <person name="Rogers Y.-H."/>
            <person name="Friedman R."/>
            <person name="Venter J.C."/>
        </authorList>
    </citation>
    <scope>NUCLEOTIDE SEQUENCE [LARGE SCALE GENOMIC DNA]</scope>
    <source>
        <strain evidence="4 5">D2</strain>
    </source>
</reference>
<name>A4C833_9GAMM</name>
<dbReference type="GO" id="GO:0017001">
    <property type="term" value="P:antibiotic catabolic process"/>
    <property type="evidence" value="ECO:0007669"/>
    <property type="project" value="UniProtKB-ARBA"/>
</dbReference>
<dbReference type="PANTHER" id="PTHR42951">
    <property type="entry name" value="METALLO-BETA-LACTAMASE DOMAIN-CONTAINING"/>
    <property type="match status" value="1"/>
</dbReference>
<sequence>MKSTKTLTLLLGFFSLTFTLRAAAEVTWQAVDANITFIKQAERLIYFDSNQVILAGKECLAIFDASGDFSQVELMASQIKTQFTQPVCYLIASHPHDDHLLGMAVLQHAFPDAKLITHSKVSHLFTQYQQALSDKLTTFSKSVALNEKRMEQLEPEQQVIWHDKITKAKERVKRWQQLTLQRPTVEVEQQTTLNLGDYPIELIPVTAHSAGDLIVYLPNSKLLLSGDVGDVLPYAGEGILITWLQTLKTLQTLPATKLIPGHGDITTVNSLTTTHDFLSALQAHANKAASENWPPEKLIQSFDFNEKATLVKTELDEKAYRMFVETGLKQAAKQVLLPTN</sequence>
<dbReference type="SMART" id="SM00849">
    <property type="entry name" value="Lactamase_B"/>
    <property type="match status" value="1"/>
</dbReference>
<comment type="similarity">
    <text evidence="1">Belongs to the metallo-beta-lactamase superfamily. Class-B beta-lactamase family.</text>
</comment>
<dbReference type="InterPro" id="IPR001279">
    <property type="entry name" value="Metallo-B-lactamas"/>
</dbReference>
<evidence type="ECO:0000259" key="3">
    <source>
        <dbReference type="SMART" id="SM00849"/>
    </source>
</evidence>
<organism evidence="4 5">
    <name type="scientific">Pseudoalteromonas tunicata D2</name>
    <dbReference type="NCBI Taxonomy" id="87626"/>
    <lineage>
        <taxon>Bacteria</taxon>
        <taxon>Pseudomonadati</taxon>
        <taxon>Pseudomonadota</taxon>
        <taxon>Gammaproteobacteria</taxon>
        <taxon>Alteromonadales</taxon>
        <taxon>Pseudoalteromonadaceae</taxon>
        <taxon>Pseudoalteromonas</taxon>
    </lineage>
</organism>
<keyword evidence="2" id="KW-0732">Signal</keyword>
<evidence type="ECO:0000313" key="4">
    <source>
        <dbReference type="EMBL" id="EAR28748.1"/>
    </source>
</evidence>
<dbReference type="InterPro" id="IPR050855">
    <property type="entry name" value="NDM-1-like"/>
</dbReference>
<comment type="caution">
    <text evidence="4">The sequence shown here is derived from an EMBL/GenBank/DDBJ whole genome shotgun (WGS) entry which is preliminary data.</text>
</comment>
<dbReference type="eggNOG" id="COG0491">
    <property type="taxonomic scope" value="Bacteria"/>
</dbReference>
<protein>
    <submittedName>
        <fullName evidence="4">Putative orphan protein putative beta-lactamase-like domain putative signal peptide</fullName>
    </submittedName>
</protein>
<evidence type="ECO:0000256" key="1">
    <source>
        <dbReference type="ARBA" id="ARBA00005250"/>
    </source>
</evidence>